<feature type="domain" description="BIG2" evidence="2">
    <location>
        <begin position="603"/>
        <end position="679"/>
    </location>
</feature>
<feature type="domain" description="BIG2" evidence="2">
    <location>
        <begin position="987"/>
        <end position="1078"/>
    </location>
</feature>
<dbReference type="Gene3D" id="1.20.1270.90">
    <property type="entry name" value="AF1782-like"/>
    <property type="match status" value="2"/>
</dbReference>
<dbReference type="Pfam" id="PF02368">
    <property type="entry name" value="Big_2"/>
    <property type="match status" value="3"/>
</dbReference>
<evidence type="ECO:0000313" key="4">
    <source>
        <dbReference type="Proteomes" id="UP000586254"/>
    </source>
</evidence>
<accession>A0A853JP79</accession>
<dbReference type="RefSeq" id="WP_180493637.1">
    <property type="nucleotide sequence ID" value="NZ_JACCKS010000014.1"/>
</dbReference>
<dbReference type="PANTHER" id="PTHR23019">
    <property type="entry name" value="NUCLEAR PORE MEMBRANE GLYCOPROTEIN GP210-RELATED"/>
    <property type="match status" value="1"/>
</dbReference>
<proteinExistence type="predicted"/>
<dbReference type="InterPro" id="IPR008964">
    <property type="entry name" value="Invasin/intimin_cell_adhesion"/>
</dbReference>
<dbReference type="Gene3D" id="2.60.40.1080">
    <property type="match status" value="4"/>
</dbReference>
<dbReference type="SUPFAM" id="SSF49373">
    <property type="entry name" value="Invasin/intimin cell-adhesion fragments"/>
    <property type="match status" value="3"/>
</dbReference>
<dbReference type="InterPro" id="IPR003343">
    <property type="entry name" value="Big_2"/>
</dbReference>
<gene>
    <name evidence="3" type="ORF">H0N91_12640</name>
</gene>
<dbReference type="Pfam" id="PF07554">
    <property type="entry name" value="FIVAR"/>
    <property type="match status" value="2"/>
</dbReference>
<organism evidence="3 4">
    <name type="scientific">Eubacterium callanderi</name>
    <dbReference type="NCBI Taxonomy" id="53442"/>
    <lineage>
        <taxon>Bacteria</taxon>
        <taxon>Bacillati</taxon>
        <taxon>Bacillota</taxon>
        <taxon>Clostridia</taxon>
        <taxon>Eubacteriales</taxon>
        <taxon>Eubacteriaceae</taxon>
        <taxon>Eubacterium</taxon>
    </lineage>
</organism>
<feature type="coiled-coil region" evidence="1">
    <location>
        <begin position="1726"/>
        <end position="1784"/>
    </location>
</feature>
<dbReference type="SUPFAM" id="SSF48239">
    <property type="entry name" value="Terpenoid cyclases/Protein prenyltransferases"/>
    <property type="match status" value="1"/>
</dbReference>
<dbReference type="PANTHER" id="PTHR23019:SF0">
    <property type="entry name" value="NUCLEAR PORE MEMBRANE GLYCOPROTEIN 210"/>
    <property type="match status" value="1"/>
</dbReference>
<dbReference type="SMART" id="SM00635">
    <property type="entry name" value="BID_2"/>
    <property type="match status" value="5"/>
</dbReference>
<evidence type="ECO:0000259" key="2">
    <source>
        <dbReference type="SMART" id="SM00635"/>
    </source>
</evidence>
<reference evidence="3 4" key="1">
    <citation type="submission" date="2020-07" db="EMBL/GenBank/DDBJ databases">
        <title>Organ Donor 1.</title>
        <authorList>
            <person name="Marsh A.J."/>
            <person name="Azcarate-Peril M.A."/>
        </authorList>
    </citation>
    <scope>NUCLEOTIDE SEQUENCE [LARGE SCALE GENOMIC DNA]</scope>
    <source>
        <strain evidence="3 4">AMC0717</strain>
    </source>
</reference>
<comment type="caution">
    <text evidence="3">The sequence shown here is derived from an EMBL/GenBank/DDBJ whole genome shotgun (WGS) entry which is preliminary data.</text>
</comment>
<dbReference type="InterPro" id="IPR045197">
    <property type="entry name" value="NUP210-like"/>
</dbReference>
<dbReference type="EMBL" id="JACCKS010000014">
    <property type="protein sequence ID" value="NZA38951.1"/>
    <property type="molecule type" value="Genomic_DNA"/>
</dbReference>
<keyword evidence="1" id="KW-0175">Coiled coil</keyword>
<dbReference type="InterPro" id="IPR008930">
    <property type="entry name" value="Terpenoid_cyclase/PrenylTrfase"/>
</dbReference>
<feature type="domain" description="BIG2" evidence="2">
    <location>
        <begin position="236"/>
        <end position="307"/>
    </location>
</feature>
<dbReference type="Pfam" id="PF14478">
    <property type="entry name" value="DUF4430"/>
    <property type="match status" value="1"/>
</dbReference>
<dbReference type="Gene3D" id="1.50.10.20">
    <property type="match status" value="1"/>
</dbReference>
<protein>
    <submittedName>
        <fullName evidence="3">Ig-like domain-containing protein</fullName>
    </submittedName>
</protein>
<sequence>MEAYKGSAVKRWLSIMLIVAMVLSTCAPFQKAFAAEEKAGEEAVVVSIEKQTIDVENGSLLKPTRIVPSEVDGKNAKEFIKKAYGADSIKEGLDDDINYKITGVKDQSQSSGFLNDGDKGAASNWVCFVNSKRAPEPGFIHVSGGDVIRLIYTVDGGADIGMENGALSVKKDALMGKYAGISSDQIGAPMPMNPLFKAYQDAGKVLKDLDSTQAEADSALAKLEELFPVGETPEPAPVEISVSPEQTALLPGETVQLKAEGAKEVAWSSSNEAAASVDSEGLVTAKAEGNATITAEAGGKKAYAVIVVLPEEEVNMTSGAVSVESDGELVIEPTLISFKDEDGKDLTYTIYGALNKAMTTAGLDGEKITLGRDSAWNDIITAVPTKDGSTIDNGSMGENSKWLTFILNKHEKECTAFSKEKPKPGRTVRVIFSKDGGGDIGLSDGALKVNKDKLILKTAEINADKSVIDSDKKQGLYDTALNLIKDANAGQEAVDTAYMNLRRAFVSYPEPDVPPEDIPATAVHVTPQEATVREEESVSLQVSVEPENATDTVQWSSSDESIAAVDEKGVVTGQKTGTVQITATAGDVAGTAEVTVEPKIVIPAESLILSQNKAEVREGSYVDVTAAVKPENTTDKVVWSSEDSSIASVSDTGRIVGQKAGKVKIKAVAGEKEAVCEVVVTARTPAAQPAVYFRYSDGRIQEIDSNESFTLTALDEGNFVLEGSDKKPYWQCLEDYVVDGQHGTNVWVSSKSGQYNPHGVKAVEAKVINEETQWDEKPEVIKTFKINTVASGIESLALYVDNKQVSLENPVTVAGNEAKMVEVRGRKAGESKYAVLPKQSYRGSSSEGFAAISWDGTFVFDKPGTSDFSIEMIDNTAVNASFRATSEKVGVERMEVEVPEVWDIDAWNGLGGYYVGITDYKIKVYPENASNKEVEWKALNPEVAEYMVMFANGIVPKKAGTAAFEVTSKDNPSLKQTVSVDFRYKTPLKSASIDKTIEIEQYQSLKLDLNCNPENATEQRFDWSYDDKSGIVEIKESVEQVGDDWRNYRAIHTLTAKKTGTVTVTGTPWDTTGGAKPITFTVNVKEEGSGGTVDYAKMAKDDLLHGQQYLEGDSVSKSTYGDEWSIFTTLRSGGTITQEDKDNYLAAIEEKAASGFFDKAAPTDRARVVLTLSVMGKDPANVGGVNLIEKTYNDTSLATQSSNQISWSLIALDSQKYETPEGALWNRDAIISELLTFQKETGGFGLSKEGTGDSVDMTAMVLQALAPYKNEDHPAVQTAFEKGLTYIRAKMTSNCGFVEGGSENGCTGAQVLTLLSVAKVDPLSEANGFTLGKKNLITNLDSFKLESGGFKTYAANKDEPDNVKLMSSQQITYALEAYDRFVNNESSLYDLTDVGNEGPVDPPVDPDKEKDQAAAKAVTDQILAIGEITSYEQKATVDAARQAYNKLTRAQKAYVTEETLKVLTDAEDAIKALAPLKGTVNFDVERFTIGQGFYKEPVQVPFYEGETGTEIIKRVVGEENFVGQDSYLEAIKGADAGSDKVRIPAYIVQKLNGADTEAARAFGNDYADSALGQFSYSQESGWMYYVNNVEMPYGINAYQPKDGDTMRLMFTYCGYGKDLSGKDYGSSEPIVKIADKDRLIAAAAAVNAPQTMAANTDSADSEAVKLAYDRALKAIENMTLSQEATDKAEKDLKAAMAGDSSWIESVKAVEALEQSAEQFVDYEALRLKDKENVEKLIQDYEALSAEEKQSVLNMAYLEAAKMQLEALENAENTMNEQVEAVKKALTGNYTQDSGKAVKIILDQAEALDTQTADAEAMKQMAEKLSDSLKILVPAADKTRLAESLEKAEAVTGSYTQETWQPFLKARETARELMKNNNLKAEEQNVVETARTELDRTMKALVAAGDKTDLSHMIAEAEQINTSQYTKASVEAFKKALEAAKAVYNDPNATEAQISETMTALKNAKLALVLQSKGEDPKKADGEQAKKNAEAAGKNVSTGILKDDMSSAFTCAALLAMISLAGIAATRKPKEQ</sequence>
<feature type="domain" description="BIG2" evidence="2">
    <location>
        <begin position="898"/>
        <end position="978"/>
    </location>
</feature>
<dbReference type="InterPro" id="IPR027954">
    <property type="entry name" value="Transcobalamin-like_C"/>
</dbReference>
<evidence type="ECO:0000256" key="1">
    <source>
        <dbReference type="SAM" id="Coils"/>
    </source>
</evidence>
<feature type="domain" description="BIG2" evidence="2">
    <location>
        <begin position="519"/>
        <end position="595"/>
    </location>
</feature>
<name>A0A853JP79_9FIRM</name>
<dbReference type="Proteomes" id="UP000586254">
    <property type="component" value="Unassembled WGS sequence"/>
</dbReference>
<evidence type="ECO:0000313" key="3">
    <source>
        <dbReference type="EMBL" id="NZA38951.1"/>
    </source>
</evidence>